<feature type="domain" description="Core Histone H2A/H2B/H3" evidence="5">
    <location>
        <begin position="2"/>
        <end position="60"/>
    </location>
</feature>
<dbReference type="EMBL" id="CM003105">
    <property type="protein sequence ID" value="KUI72068.1"/>
    <property type="molecule type" value="Genomic_DNA"/>
</dbReference>
<dbReference type="Proteomes" id="UP000078559">
    <property type="component" value="Chromosome 8"/>
</dbReference>
<sequence length="72" mass="8390">MYRLLREIAKEYKPSMCMSEDALSTIHELVEDYIVRRFQAANLCCFNAKRITITPQDIKLLEKLIHTMGPST</sequence>
<gene>
    <name evidence="6" type="ORF">VM1G_11795</name>
</gene>
<dbReference type="GO" id="GO:0003677">
    <property type="term" value="F:DNA binding"/>
    <property type="evidence" value="ECO:0007669"/>
    <property type="project" value="InterPro"/>
</dbReference>
<evidence type="ECO:0000256" key="1">
    <source>
        <dbReference type="ARBA" id="ARBA00004286"/>
    </source>
</evidence>
<keyword evidence="4" id="KW-0544">Nucleosome core</keyword>
<comment type="subcellular location">
    <subcellularLocation>
        <location evidence="1">Chromosome</location>
    </subcellularLocation>
</comment>
<keyword evidence="7" id="KW-1185">Reference proteome</keyword>
<evidence type="ECO:0000313" key="6">
    <source>
        <dbReference type="EMBL" id="KUI72068.1"/>
    </source>
</evidence>
<dbReference type="GO" id="GO:0000786">
    <property type="term" value="C:nucleosome"/>
    <property type="evidence" value="ECO:0007669"/>
    <property type="project" value="UniProtKB-KW"/>
</dbReference>
<evidence type="ECO:0000256" key="2">
    <source>
        <dbReference type="ARBA" id="ARBA00010343"/>
    </source>
</evidence>
<comment type="similarity">
    <text evidence="2">Belongs to the histone H3 family.</text>
</comment>
<reference evidence="6" key="1">
    <citation type="submission" date="2014-12" db="EMBL/GenBank/DDBJ databases">
        <title>Genome Sequence of Valsa Canker Pathogens Uncovers a Specific Adaption of Colonization on Woody Bark.</title>
        <authorList>
            <person name="Yin Z."/>
            <person name="Liu H."/>
            <person name="Gao X."/>
            <person name="Li Z."/>
            <person name="Song N."/>
            <person name="Ke X."/>
            <person name="Dai Q."/>
            <person name="Wu Y."/>
            <person name="Sun Y."/>
            <person name="Xu J.-R."/>
            <person name="Kang Z.K."/>
            <person name="Wang L."/>
            <person name="Huang L."/>
        </authorList>
    </citation>
    <scope>NUCLEOTIDE SEQUENCE [LARGE SCALE GENOMIC DNA]</scope>
    <source>
        <strain evidence="6">03-8</strain>
    </source>
</reference>
<evidence type="ECO:0000259" key="5">
    <source>
        <dbReference type="Pfam" id="PF00125"/>
    </source>
</evidence>
<name>A0A194W7K7_CYTMA</name>
<dbReference type="AlphaFoldDB" id="A0A194W7K7"/>
<dbReference type="PANTHER" id="PTHR11426">
    <property type="entry name" value="HISTONE H3"/>
    <property type="match status" value="1"/>
</dbReference>
<accession>A0A194W7K7</accession>
<keyword evidence="4" id="KW-0238">DNA-binding</keyword>
<dbReference type="InterPro" id="IPR007125">
    <property type="entry name" value="H2A/H2B/H3"/>
</dbReference>
<dbReference type="Pfam" id="PF00125">
    <property type="entry name" value="Histone"/>
    <property type="match status" value="1"/>
</dbReference>
<evidence type="ECO:0000256" key="3">
    <source>
        <dbReference type="ARBA" id="ARBA00022454"/>
    </source>
</evidence>
<dbReference type="SMR" id="A0A194W7K7"/>
<dbReference type="SUPFAM" id="SSF47113">
    <property type="entry name" value="Histone-fold"/>
    <property type="match status" value="1"/>
</dbReference>
<organism evidence="6 7">
    <name type="scientific">Cytospora mali</name>
    <name type="common">Apple Valsa canker fungus</name>
    <name type="synonym">Valsa mali</name>
    <dbReference type="NCBI Taxonomy" id="578113"/>
    <lineage>
        <taxon>Eukaryota</taxon>
        <taxon>Fungi</taxon>
        <taxon>Dikarya</taxon>
        <taxon>Ascomycota</taxon>
        <taxon>Pezizomycotina</taxon>
        <taxon>Sordariomycetes</taxon>
        <taxon>Sordariomycetidae</taxon>
        <taxon>Diaporthales</taxon>
        <taxon>Cytosporaceae</taxon>
        <taxon>Cytospora</taxon>
    </lineage>
</organism>
<dbReference type="InterPro" id="IPR000164">
    <property type="entry name" value="Histone_H3/CENP-A"/>
</dbReference>
<protein>
    <submittedName>
        <fullName evidence="6">Histone H3.2</fullName>
    </submittedName>
</protein>
<dbReference type="GO" id="GO:0030527">
    <property type="term" value="F:structural constituent of chromatin"/>
    <property type="evidence" value="ECO:0007669"/>
    <property type="project" value="InterPro"/>
</dbReference>
<evidence type="ECO:0000313" key="7">
    <source>
        <dbReference type="Proteomes" id="UP000078559"/>
    </source>
</evidence>
<evidence type="ECO:0000256" key="4">
    <source>
        <dbReference type="ARBA" id="ARBA00023269"/>
    </source>
</evidence>
<dbReference type="InterPro" id="IPR009072">
    <property type="entry name" value="Histone-fold"/>
</dbReference>
<keyword evidence="3" id="KW-0158">Chromosome</keyword>
<dbReference type="GO" id="GO:0046982">
    <property type="term" value="F:protein heterodimerization activity"/>
    <property type="evidence" value="ECO:0007669"/>
    <property type="project" value="InterPro"/>
</dbReference>
<dbReference type="PRINTS" id="PR00622">
    <property type="entry name" value="HISTONEH3"/>
</dbReference>
<proteinExistence type="inferred from homology"/>
<dbReference type="Gene3D" id="1.10.20.10">
    <property type="entry name" value="Histone, subunit A"/>
    <property type="match status" value="1"/>
</dbReference>